<dbReference type="RefSeq" id="WP_177060461.1">
    <property type="nucleotide sequence ID" value="NZ_JACAPB010000008.1"/>
</dbReference>
<dbReference type="Gene3D" id="1.25.40.10">
    <property type="entry name" value="Tetratricopeptide repeat domain"/>
    <property type="match status" value="1"/>
</dbReference>
<evidence type="ECO:0000256" key="5">
    <source>
        <dbReference type="PROSITE-ProRule" id="PRU00339"/>
    </source>
</evidence>
<dbReference type="PANTHER" id="PTHR47870">
    <property type="entry name" value="CYTOCHROME C-TYPE BIOGENESIS PROTEIN CCMH"/>
    <property type="match status" value="1"/>
</dbReference>
<feature type="region of interest" description="Disordered" evidence="6">
    <location>
        <begin position="372"/>
        <end position="399"/>
    </location>
</feature>
<feature type="transmembrane region" description="Helical" evidence="7">
    <location>
        <begin position="6"/>
        <end position="24"/>
    </location>
</feature>
<evidence type="ECO:0000259" key="9">
    <source>
        <dbReference type="Pfam" id="PF23914"/>
    </source>
</evidence>
<reference evidence="10 11" key="1">
    <citation type="submission" date="2020-04" db="EMBL/GenBank/DDBJ databases">
        <title>Molecular characterization of pseudomonads from Agaricus bisporus reveal novel blotch 2 pathogens in Western Europe.</title>
        <authorList>
            <person name="Taparia T."/>
            <person name="Krijger M."/>
            <person name="Haynes E."/>
            <person name="Elpinstone J.G."/>
            <person name="Noble R."/>
            <person name="Van Der Wolf J."/>
        </authorList>
    </citation>
    <scope>NUCLEOTIDE SEQUENCE [LARGE SCALE GENOMIC DNA]</scope>
    <source>
        <strain evidence="10 11">IPO3737</strain>
    </source>
</reference>
<dbReference type="SMART" id="SM00028">
    <property type="entry name" value="TPR"/>
    <property type="match status" value="2"/>
</dbReference>
<keyword evidence="3" id="KW-0201">Cytochrome c-type biogenesis</keyword>
<dbReference type="SUPFAM" id="SSF48452">
    <property type="entry name" value="TPR-like"/>
    <property type="match status" value="1"/>
</dbReference>
<dbReference type="GO" id="GO:0005886">
    <property type="term" value="C:plasma membrane"/>
    <property type="evidence" value="ECO:0007669"/>
    <property type="project" value="TreeGrafter"/>
</dbReference>
<dbReference type="PANTHER" id="PTHR47870:SF4">
    <property type="entry name" value="CYTOCHROME C-TYPE BIOGENESIS PROTEIN CYCH"/>
    <property type="match status" value="1"/>
</dbReference>
<dbReference type="InterPro" id="IPR019734">
    <property type="entry name" value="TPR_rpt"/>
</dbReference>
<dbReference type="Pfam" id="PF23892">
    <property type="entry name" value="Ig_CycH"/>
    <property type="match status" value="1"/>
</dbReference>
<dbReference type="InterPro" id="IPR056412">
    <property type="entry name" value="Ig_CycH"/>
</dbReference>
<keyword evidence="2" id="KW-0677">Repeat</keyword>
<evidence type="ECO:0000256" key="7">
    <source>
        <dbReference type="SAM" id="Phobius"/>
    </source>
</evidence>
<accession>A0A7Y8CMT0</accession>
<evidence type="ECO:0000313" key="11">
    <source>
        <dbReference type="Proteomes" id="UP000520592"/>
    </source>
</evidence>
<proteinExistence type="predicted"/>
<keyword evidence="7" id="KW-0472">Membrane</keyword>
<comment type="subcellular location">
    <subcellularLocation>
        <location evidence="1">Cell envelope</location>
    </subcellularLocation>
</comment>
<evidence type="ECO:0000256" key="3">
    <source>
        <dbReference type="ARBA" id="ARBA00022748"/>
    </source>
</evidence>
<keyword evidence="7" id="KW-0812">Transmembrane</keyword>
<keyword evidence="4 5" id="KW-0802">TPR repeat</keyword>
<organism evidence="10 11">
    <name type="scientific">Pseudomonas gingeri</name>
    <dbReference type="NCBI Taxonomy" id="117681"/>
    <lineage>
        <taxon>Bacteria</taxon>
        <taxon>Pseudomonadati</taxon>
        <taxon>Pseudomonadota</taxon>
        <taxon>Gammaproteobacteria</taxon>
        <taxon>Pseudomonadales</taxon>
        <taxon>Pseudomonadaceae</taxon>
        <taxon>Pseudomonas</taxon>
    </lineage>
</organism>
<dbReference type="InterPro" id="IPR056413">
    <property type="entry name" value="TPR_CcmH_CycH"/>
</dbReference>
<dbReference type="Proteomes" id="UP000520592">
    <property type="component" value="Unassembled WGS sequence"/>
</dbReference>
<dbReference type="Pfam" id="PF23914">
    <property type="entry name" value="TPR_CcmH_CycH"/>
    <property type="match status" value="1"/>
</dbReference>
<evidence type="ECO:0000313" key="10">
    <source>
        <dbReference type="EMBL" id="NWC35329.1"/>
    </source>
</evidence>
<evidence type="ECO:0000256" key="2">
    <source>
        <dbReference type="ARBA" id="ARBA00022737"/>
    </source>
</evidence>
<dbReference type="GO" id="GO:0030313">
    <property type="term" value="C:cell envelope"/>
    <property type="evidence" value="ECO:0007669"/>
    <property type="project" value="UniProtKB-SubCell"/>
</dbReference>
<protein>
    <submittedName>
        <fullName evidence="10">C-type cytochrome biogenesis protein CcmI</fullName>
    </submittedName>
</protein>
<evidence type="ECO:0000259" key="8">
    <source>
        <dbReference type="Pfam" id="PF23892"/>
    </source>
</evidence>
<sequence length="399" mass="43266">MIDFWLATGLLLLIALSFLLIPVLRDRRAQREEDRTALNVALYQERVAELQAQQEEGVLTAQQMDSGRAEAARELLADTEGVAPARVSRLGKPLPLLAAVLVPVLGLALYLHFGASDKVELTREFAQAPQSMEDMTRRLERAVAAQPDSAEGLYFLGRAYMAQDRAADAAKIFERTVKLAGRQPELLGQWAQAQYFADGKQWSPQVQALTDEALKADPKEVTSLGLLGIAAFEGQRYQEAIDYWKRLLAQLPPDDQSRTALQGGIERASEKLVQGGGKVAEVAIARTAVLKVRVDLAADLKAKVQPGDSVFVFARATQGPPAPLAAKRLTVADLPATVELGDADAMMPQLKLSNFPEVQLVARISRAGQPTAGEWIGRSQPLASSTAAQQNLTIDSPDK</sequence>
<gene>
    <name evidence="10" type="primary">ccmI</name>
    <name evidence="10" type="ORF">HX876_23365</name>
</gene>
<dbReference type="NCBIfam" id="TIGR03142">
    <property type="entry name" value="cytochro_ccmI"/>
    <property type="match status" value="1"/>
</dbReference>
<evidence type="ECO:0000256" key="1">
    <source>
        <dbReference type="ARBA" id="ARBA00004196"/>
    </source>
</evidence>
<comment type="caution">
    <text evidence="10">The sequence shown here is derived from an EMBL/GenBank/DDBJ whole genome shotgun (WGS) entry which is preliminary data.</text>
</comment>
<feature type="compositionally biased region" description="Polar residues" evidence="6">
    <location>
        <begin position="381"/>
        <end position="399"/>
    </location>
</feature>
<feature type="transmembrane region" description="Helical" evidence="7">
    <location>
        <begin position="94"/>
        <end position="113"/>
    </location>
</feature>
<dbReference type="InterPro" id="IPR051263">
    <property type="entry name" value="C-type_cytochrome_biogenesis"/>
</dbReference>
<feature type="domain" description="Cytochrome c-type biogenesis protein H TPR" evidence="9">
    <location>
        <begin position="129"/>
        <end position="257"/>
    </location>
</feature>
<dbReference type="InterPro" id="IPR011990">
    <property type="entry name" value="TPR-like_helical_dom_sf"/>
</dbReference>
<dbReference type="AlphaFoldDB" id="A0A7Y8CMT0"/>
<dbReference type="EMBL" id="JACAQD010000030">
    <property type="protein sequence ID" value="NWC35329.1"/>
    <property type="molecule type" value="Genomic_DNA"/>
</dbReference>
<name>A0A7Y8CMT0_9PSED</name>
<feature type="repeat" description="TPR" evidence="5">
    <location>
        <begin position="150"/>
        <end position="183"/>
    </location>
</feature>
<dbReference type="GO" id="GO:0017004">
    <property type="term" value="P:cytochrome complex assembly"/>
    <property type="evidence" value="ECO:0007669"/>
    <property type="project" value="UniProtKB-KW"/>
</dbReference>
<feature type="domain" description="Cytochrome c-type biogenesis protein H Ig-like" evidence="8">
    <location>
        <begin position="290"/>
        <end position="395"/>
    </location>
</feature>
<dbReference type="InterPro" id="IPR017560">
    <property type="entry name" value="Cyt_c_biogenesis_CcmI"/>
</dbReference>
<evidence type="ECO:0000256" key="6">
    <source>
        <dbReference type="SAM" id="MobiDB-lite"/>
    </source>
</evidence>
<keyword evidence="7" id="KW-1133">Transmembrane helix</keyword>
<dbReference type="PROSITE" id="PS50005">
    <property type="entry name" value="TPR"/>
    <property type="match status" value="1"/>
</dbReference>
<evidence type="ECO:0000256" key="4">
    <source>
        <dbReference type="ARBA" id="ARBA00022803"/>
    </source>
</evidence>